<sequence>MVLYLISTWEDKVRYKERLVVIGYGVSTLGCFLYLFTITQLMLLITQVVLGVGVALVSPAFDALYAHFVKTKEEALDWGAWEAMGTWWRLCLQYLGAWL</sequence>
<evidence type="ECO:0000256" key="1">
    <source>
        <dbReference type="SAM" id="Phobius"/>
    </source>
</evidence>
<protein>
    <recommendedName>
        <fullName evidence="4">Major facilitator superfamily (MFS) profile domain-containing protein</fullName>
    </recommendedName>
</protein>
<keyword evidence="1" id="KW-0812">Transmembrane</keyword>
<evidence type="ECO:0000313" key="3">
    <source>
        <dbReference type="Proteomes" id="UP000230179"/>
    </source>
</evidence>
<dbReference type="Gene3D" id="1.20.1250.20">
    <property type="entry name" value="MFS general substrate transporter like domains"/>
    <property type="match status" value="1"/>
</dbReference>
<reference evidence="3" key="1">
    <citation type="submission" date="2017-09" db="EMBL/GenBank/DDBJ databases">
        <title>Depth-based differentiation of microbial function through sediment-hosted aquifers and enrichment of novel symbionts in the deep terrestrial subsurface.</title>
        <authorList>
            <person name="Probst A.J."/>
            <person name="Ladd B."/>
            <person name="Jarett J.K."/>
            <person name="Geller-Mcgrath D.E."/>
            <person name="Sieber C.M.K."/>
            <person name="Emerson J.B."/>
            <person name="Anantharaman K."/>
            <person name="Thomas B.C."/>
            <person name="Malmstrom R."/>
            <person name="Stieglmeier M."/>
            <person name="Klingl A."/>
            <person name="Woyke T."/>
            <person name="Ryan C.M."/>
            <person name="Banfield J.F."/>
        </authorList>
    </citation>
    <scope>NUCLEOTIDE SEQUENCE [LARGE SCALE GENOMIC DNA]</scope>
</reference>
<evidence type="ECO:0000313" key="2">
    <source>
        <dbReference type="EMBL" id="PIR83239.1"/>
    </source>
</evidence>
<dbReference type="SUPFAM" id="SSF103473">
    <property type="entry name" value="MFS general substrate transporter"/>
    <property type="match status" value="1"/>
</dbReference>
<dbReference type="InterPro" id="IPR036259">
    <property type="entry name" value="MFS_trans_sf"/>
</dbReference>
<proteinExistence type="predicted"/>
<gene>
    <name evidence="2" type="ORF">COU19_01455</name>
</gene>
<feature type="transmembrane region" description="Helical" evidence="1">
    <location>
        <begin position="44"/>
        <end position="65"/>
    </location>
</feature>
<dbReference type="Proteomes" id="UP000230179">
    <property type="component" value="Unassembled WGS sequence"/>
</dbReference>
<keyword evidence="1" id="KW-1133">Transmembrane helix</keyword>
<dbReference type="AlphaFoldDB" id="A0A2H0UA07"/>
<comment type="caution">
    <text evidence="2">The sequence shown here is derived from an EMBL/GenBank/DDBJ whole genome shotgun (WGS) entry which is preliminary data.</text>
</comment>
<organism evidence="2 3">
    <name type="scientific">Candidatus Kaiserbacteria bacterium CG10_big_fil_rev_8_21_14_0_10_56_12</name>
    <dbReference type="NCBI Taxonomy" id="1974611"/>
    <lineage>
        <taxon>Bacteria</taxon>
        <taxon>Candidatus Kaiseribacteriota</taxon>
    </lineage>
</organism>
<evidence type="ECO:0008006" key="4">
    <source>
        <dbReference type="Google" id="ProtNLM"/>
    </source>
</evidence>
<name>A0A2H0UA07_9BACT</name>
<feature type="transmembrane region" description="Helical" evidence="1">
    <location>
        <begin position="21"/>
        <end position="38"/>
    </location>
</feature>
<keyword evidence="1" id="KW-0472">Membrane</keyword>
<accession>A0A2H0UA07</accession>
<dbReference type="EMBL" id="PFBL01000011">
    <property type="protein sequence ID" value="PIR83239.1"/>
    <property type="molecule type" value="Genomic_DNA"/>
</dbReference>